<dbReference type="RefSeq" id="WP_153216052.1">
    <property type="nucleotide sequence ID" value="NZ_WIBF01000006.1"/>
</dbReference>
<keyword evidence="2" id="KW-1185">Reference proteome</keyword>
<gene>
    <name evidence="1" type="ORF">GFB49_11640</name>
</gene>
<dbReference type="Proteomes" id="UP000444174">
    <property type="component" value="Unassembled WGS sequence"/>
</dbReference>
<reference evidence="1 2" key="1">
    <citation type="submission" date="2019-10" db="EMBL/GenBank/DDBJ databases">
        <title>Epibacterium sp. nov., isolated from seawater.</title>
        <authorList>
            <person name="Zhang X."/>
            <person name="Li N."/>
        </authorList>
    </citation>
    <scope>NUCLEOTIDE SEQUENCE [LARGE SCALE GENOMIC DNA]</scope>
    <source>
        <strain evidence="1 2">SM1979</strain>
    </source>
</reference>
<protein>
    <recommendedName>
        <fullName evidence="3">Tail assembly chaperone</fullName>
    </recommendedName>
</protein>
<dbReference type="EMBL" id="WIBF01000006">
    <property type="protein sequence ID" value="MQQ09109.1"/>
    <property type="molecule type" value="Genomic_DNA"/>
</dbReference>
<sequence>MNDALTSLTQHYDRLRNQTFTVPGVTKSDGEPLVIYFDPPTNAQAAQVRARAGNAQDEARITLYTVLLLAKDKDGNRLFDDKAETVQALTENVPGRILTQIANAIMRFSSVPDLGN</sequence>
<comment type="caution">
    <text evidence="1">The sequence shown here is derived from an EMBL/GenBank/DDBJ whole genome shotgun (WGS) entry which is preliminary data.</text>
</comment>
<accession>A0A843YIX9</accession>
<evidence type="ECO:0008006" key="3">
    <source>
        <dbReference type="Google" id="ProtNLM"/>
    </source>
</evidence>
<organism evidence="1 2">
    <name type="scientific">Tritonibacter litoralis</name>
    <dbReference type="NCBI Taxonomy" id="2662264"/>
    <lineage>
        <taxon>Bacteria</taxon>
        <taxon>Pseudomonadati</taxon>
        <taxon>Pseudomonadota</taxon>
        <taxon>Alphaproteobacteria</taxon>
        <taxon>Rhodobacterales</taxon>
        <taxon>Paracoccaceae</taxon>
        <taxon>Tritonibacter</taxon>
    </lineage>
</organism>
<name>A0A843YIX9_9RHOB</name>
<evidence type="ECO:0000313" key="1">
    <source>
        <dbReference type="EMBL" id="MQQ09109.1"/>
    </source>
</evidence>
<proteinExistence type="predicted"/>
<evidence type="ECO:0000313" key="2">
    <source>
        <dbReference type="Proteomes" id="UP000444174"/>
    </source>
</evidence>
<dbReference type="AlphaFoldDB" id="A0A843YIX9"/>